<dbReference type="InterPro" id="IPR004358">
    <property type="entry name" value="Sig_transdc_His_kin-like_C"/>
</dbReference>
<dbReference type="Gene3D" id="1.10.287.130">
    <property type="match status" value="1"/>
</dbReference>
<evidence type="ECO:0000256" key="6">
    <source>
        <dbReference type="ARBA" id="ARBA00023012"/>
    </source>
</evidence>
<dbReference type="Pfam" id="PF02518">
    <property type="entry name" value="HATPase_c"/>
    <property type="match status" value="1"/>
</dbReference>
<keyword evidence="6" id="KW-0902">Two-component regulatory system</keyword>
<dbReference type="PANTHER" id="PTHR43711">
    <property type="entry name" value="TWO-COMPONENT HISTIDINE KINASE"/>
    <property type="match status" value="1"/>
</dbReference>
<organism evidence="8 9">
    <name type="scientific">Mucilaginibacter polytrichastri</name>
    <dbReference type="NCBI Taxonomy" id="1302689"/>
    <lineage>
        <taxon>Bacteria</taxon>
        <taxon>Pseudomonadati</taxon>
        <taxon>Bacteroidota</taxon>
        <taxon>Sphingobacteriia</taxon>
        <taxon>Sphingobacteriales</taxon>
        <taxon>Sphingobacteriaceae</taxon>
        <taxon>Mucilaginibacter</taxon>
    </lineage>
</organism>
<dbReference type="SUPFAM" id="SSF47384">
    <property type="entry name" value="Homodimeric domain of signal transducing histidine kinase"/>
    <property type="match status" value="1"/>
</dbReference>
<dbReference type="InterPro" id="IPR050736">
    <property type="entry name" value="Sensor_HK_Regulatory"/>
</dbReference>
<dbReference type="InterPro" id="IPR000644">
    <property type="entry name" value="CBS_dom"/>
</dbReference>
<dbReference type="FunFam" id="3.30.565.10:FF:000006">
    <property type="entry name" value="Sensor histidine kinase WalK"/>
    <property type="match status" value="1"/>
</dbReference>
<comment type="caution">
    <text evidence="8">The sequence shown here is derived from an EMBL/GenBank/DDBJ whole genome shotgun (WGS) entry which is preliminary data.</text>
</comment>
<evidence type="ECO:0000313" key="8">
    <source>
        <dbReference type="EMBL" id="OKS87275.1"/>
    </source>
</evidence>
<dbReference type="PROSITE" id="PS50109">
    <property type="entry name" value="HIS_KIN"/>
    <property type="match status" value="1"/>
</dbReference>
<dbReference type="PRINTS" id="PR00344">
    <property type="entry name" value="BCTRLSENSOR"/>
</dbReference>
<keyword evidence="5" id="KW-0418">Kinase</keyword>
<dbReference type="Proteomes" id="UP000186720">
    <property type="component" value="Unassembled WGS sequence"/>
</dbReference>
<dbReference type="STRING" id="1302689.RG47T_2734"/>
<dbReference type="SUPFAM" id="SSF55874">
    <property type="entry name" value="ATPase domain of HSP90 chaperone/DNA topoisomerase II/histidine kinase"/>
    <property type="match status" value="1"/>
</dbReference>
<feature type="domain" description="Histidine kinase" evidence="7">
    <location>
        <begin position="124"/>
        <end position="338"/>
    </location>
</feature>
<evidence type="ECO:0000256" key="4">
    <source>
        <dbReference type="ARBA" id="ARBA00022679"/>
    </source>
</evidence>
<dbReference type="InterPro" id="IPR036890">
    <property type="entry name" value="HATPase_C_sf"/>
</dbReference>
<reference evidence="8 9" key="1">
    <citation type="submission" date="2016-11" db="EMBL/GenBank/DDBJ databases">
        <title>Whole Genome Sequencing of Mucilaginibacter polytrichastri RG4-7(T) isolated from the moss sample.</title>
        <authorList>
            <person name="Li Y."/>
        </authorList>
    </citation>
    <scope>NUCLEOTIDE SEQUENCE [LARGE SCALE GENOMIC DNA]</scope>
    <source>
        <strain evidence="8 9">RG4-7</strain>
    </source>
</reference>
<evidence type="ECO:0000256" key="1">
    <source>
        <dbReference type="ARBA" id="ARBA00000085"/>
    </source>
</evidence>
<dbReference type="CDD" id="cd00075">
    <property type="entry name" value="HATPase"/>
    <property type="match status" value="1"/>
</dbReference>
<dbReference type="Gene3D" id="3.10.580.10">
    <property type="entry name" value="CBS-domain"/>
    <property type="match status" value="1"/>
</dbReference>
<proteinExistence type="predicted"/>
<evidence type="ECO:0000256" key="5">
    <source>
        <dbReference type="ARBA" id="ARBA00022777"/>
    </source>
</evidence>
<evidence type="ECO:0000256" key="3">
    <source>
        <dbReference type="ARBA" id="ARBA00022553"/>
    </source>
</evidence>
<dbReference type="InterPro" id="IPR005467">
    <property type="entry name" value="His_kinase_dom"/>
</dbReference>
<evidence type="ECO:0000313" key="9">
    <source>
        <dbReference type="Proteomes" id="UP000186720"/>
    </source>
</evidence>
<evidence type="ECO:0000259" key="7">
    <source>
        <dbReference type="PROSITE" id="PS50109"/>
    </source>
</evidence>
<accession>A0A1Q5ZZT0</accession>
<dbReference type="InterPro" id="IPR003594">
    <property type="entry name" value="HATPase_dom"/>
</dbReference>
<keyword evidence="9" id="KW-1185">Reference proteome</keyword>
<dbReference type="PANTHER" id="PTHR43711:SF26">
    <property type="entry name" value="SENSOR HISTIDINE KINASE RCSC"/>
    <property type="match status" value="1"/>
</dbReference>
<dbReference type="RefSeq" id="WP_074489917.1">
    <property type="nucleotide sequence ID" value="NZ_FPAM01000015.1"/>
</dbReference>
<dbReference type="EMBL" id="MPPL01000001">
    <property type="protein sequence ID" value="OKS87275.1"/>
    <property type="molecule type" value="Genomic_DNA"/>
</dbReference>
<dbReference type="Pfam" id="PF00571">
    <property type="entry name" value="CBS"/>
    <property type="match status" value="1"/>
</dbReference>
<dbReference type="SUPFAM" id="SSF54631">
    <property type="entry name" value="CBS-domain pair"/>
    <property type="match status" value="1"/>
</dbReference>
<dbReference type="GO" id="GO:0000155">
    <property type="term" value="F:phosphorelay sensor kinase activity"/>
    <property type="evidence" value="ECO:0007669"/>
    <property type="project" value="InterPro"/>
</dbReference>
<protein>
    <recommendedName>
        <fullName evidence="2">histidine kinase</fullName>
        <ecNumber evidence="2">2.7.13.3</ecNumber>
    </recommendedName>
</protein>
<dbReference type="SMART" id="SM00387">
    <property type="entry name" value="HATPase_c"/>
    <property type="match status" value="1"/>
</dbReference>
<dbReference type="SMART" id="SM00388">
    <property type="entry name" value="HisKA"/>
    <property type="match status" value="1"/>
</dbReference>
<dbReference type="AlphaFoldDB" id="A0A1Q5ZZT0"/>
<dbReference type="Gene3D" id="3.30.565.10">
    <property type="entry name" value="Histidine kinase-like ATPase, C-terminal domain"/>
    <property type="match status" value="1"/>
</dbReference>
<dbReference type="CDD" id="cd00082">
    <property type="entry name" value="HisKA"/>
    <property type="match status" value="1"/>
</dbReference>
<name>A0A1Q5ZZT0_9SPHI</name>
<evidence type="ECO:0000256" key="2">
    <source>
        <dbReference type="ARBA" id="ARBA00012438"/>
    </source>
</evidence>
<keyword evidence="3" id="KW-0597">Phosphoprotein</keyword>
<dbReference type="InterPro" id="IPR046342">
    <property type="entry name" value="CBS_dom_sf"/>
</dbReference>
<gene>
    <name evidence="8" type="ORF">RG47T_2734</name>
</gene>
<sequence length="339" mass="37557">MLIGHLIRKDFSTVNAFHGIHQLKKTIAAHGGALVVMEDSKAVGIISAHDLATMHHNLVIDCITSKPVLSRQHMIPEVLSIMKEVHSDLLMVYDGDEMLGVLHKNDITDYLCQTMEQQKTLVHSIAHDLKNPLASVLSIAYLLEESGHYLEEKELIGYAKEACNYANEIVNDLLFSEDQQKNPLRMELVDLNGLLIAAISSFHITAANKVVDLVVNIDPGKAMILADAIKLKRAFNNLLSNAVKFTPRGGTVTIEMKAQANDYLIKISDTGIGIPIELQPGIFEKFTRAQRKGTNGEQSTGLGMYITQQIIELHRGNIRMESKPGEGTSFYVKLRKHAV</sequence>
<dbReference type="InterPro" id="IPR036097">
    <property type="entry name" value="HisK_dim/P_sf"/>
</dbReference>
<dbReference type="InterPro" id="IPR003661">
    <property type="entry name" value="HisK_dim/P_dom"/>
</dbReference>
<dbReference type="EC" id="2.7.13.3" evidence="2"/>
<dbReference type="Pfam" id="PF00512">
    <property type="entry name" value="HisKA"/>
    <property type="match status" value="1"/>
</dbReference>
<keyword evidence="4" id="KW-0808">Transferase</keyword>
<comment type="catalytic activity">
    <reaction evidence="1">
        <text>ATP + protein L-histidine = ADP + protein N-phospho-L-histidine.</text>
        <dbReference type="EC" id="2.7.13.3"/>
    </reaction>
</comment>